<reference evidence="7" key="1">
    <citation type="submission" date="2022-10" db="EMBL/GenBank/DDBJ databases">
        <title>Streptomyces beihaiensis sp. nov., a chitin degrading actinobacterium, isolated from shrimp pond soil.</title>
        <authorList>
            <person name="Xie J."/>
            <person name="Shen N."/>
        </authorList>
    </citation>
    <scope>NUCLEOTIDE SEQUENCE</scope>
    <source>
        <strain evidence="7">GXMU-J5</strain>
    </source>
</reference>
<gene>
    <name evidence="7" type="ORF">OFY01_06630</name>
</gene>
<organism evidence="7 8">
    <name type="scientific">Streptomyces beihaiensis</name>
    <dbReference type="NCBI Taxonomy" id="2984495"/>
    <lineage>
        <taxon>Bacteria</taxon>
        <taxon>Bacillati</taxon>
        <taxon>Actinomycetota</taxon>
        <taxon>Actinomycetes</taxon>
        <taxon>Kitasatosporales</taxon>
        <taxon>Streptomycetaceae</taxon>
        <taxon>Streptomyces</taxon>
    </lineage>
</organism>
<dbReference type="InterPro" id="IPR050584">
    <property type="entry name" value="Cholesterol_7-desaturase"/>
</dbReference>
<dbReference type="RefSeq" id="WP_266597244.1">
    <property type="nucleotide sequence ID" value="NZ_JAPHNL010000049.1"/>
</dbReference>
<dbReference type="PANTHER" id="PTHR21266">
    <property type="entry name" value="IRON-SULFUR DOMAIN CONTAINING PROTEIN"/>
    <property type="match status" value="1"/>
</dbReference>
<sequence>MTAFIRDQWYVAAYAHEVGRTPLGRTLLGEPVLLYRTEDGRPVALADRCVHRRFPLSEKPSRLDGDRVVCGYHGFTYGPDGRCVSVPGQRRIPRTARLTGYPVVEQDAFVWVWIGDRDPGDTLPPRAPWLDSPDHTVVSGMEPLDADYGLLVDNLLDLSHETYLHGGYIGTPEVAETPITTEVDEKSRVVRVSRHMDDAACPPFYAESTGITGRITRHQDIEYHAPCLYLLHSRVAPVGTDERAFHVEVVYGITPSTEHTTYDFWAVARDFALDDQKVTDFLRESNHTVVMQDVVALNALQKALDTEPPGYQELSINIDTGGLAARRILARMAAEPA</sequence>
<dbReference type="SUPFAM" id="SSF50022">
    <property type="entry name" value="ISP domain"/>
    <property type="match status" value="1"/>
</dbReference>
<dbReference type="PANTHER" id="PTHR21266:SF60">
    <property type="entry name" value="3-KETOSTEROID-9-ALPHA-MONOOXYGENASE, OXYGENASE COMPONENT"/>
    <property type="match status" value="1"/>
</dbReference>
<dbReference type="Pfam" id="PF19112">
    <property type="entry name" value="VanA_C"/>
    <property type="match status" value="1"/>
</dbReference>
<evidence type="ECO:0000256" key="1">
    <source>
        <dbReference type="ARBA" id="ARBA00022714"/>
    </source>
</evidence>
<feature type="domain" description="Rieske" evidence="6">
    <location>
        <begin position="9"/>
        <end position="112"/>
    </location>
</feature>
<name>A0ABT3TSF7_9ACTN</name>
<dbReference type="Gene3D" id="3.90.380.10">
    <property type="entry name" value="Naphthalene 1,2-dioxygenase Alpha Subunit, Chain A, domain 1"/>
    <property type="match status" value="1"/>
</dbReference>
<evidence type="ECO:0000256" key="2">
    <source>
        <dbReference type="ARBA" id="ARBA00022723"/>
    </source>
</evidence>
<keyword evidence="4" id="KW-0408">Iron</keyword>
<dbReference type="Gene3D" id="2.102.10.10">
    <property type="entry name" value="Rieske [2Fe-2S] iron-sulphur domain"/>
    <property type="match status" value="1"/>
</dbReference>
<keyword evidence="5" id="KW-0411">Iron-sulfur</keyword>
<evidence type="ECO:0000256" key="4">
    <source>
        <dbReference type="ARBA" id="ARBA00023004"/>
    </source>
</evidence>
<dbReference type="GO" id="GO:0051213">
    <property type="term" value="F:dioxygenase activity"/>
    <property type="evidence" value="ECO:0007669"/>
    <property type="project" value="UniProtKB-KW"/>
</dbReference>
<keyword evidence="7" id="KW-0223">Dioxygenase</keyword>
<dbReference type="SUPFAM" id="SSF55961">
    <property type="entry name" value="Bet v1-like"/>
    <property type="match status" value="1"/>
</dbReference>
<dbReference type="InterPro" id="IPR036922">
    <property type="entry name" value="Rieske_2Fe-2S_sf"/>
</dbReference>
<dbReference type="InterPro" id="IPR044043">
    <property type="entry name" value="VanA_C_cat"/>
</dbReference>
<protein>
    <submittedName>
        <fullName evidence="7">Aromatic ring-hydroxylating dioxygenase subunit alpha</fullName>
    </submittedName>
</protein>
<evidence type="ECO:0000313" key="7">
    <source>
        <dbReference type="EMBL" id="MCX3059446.1"/>
    </source>
</evidence>
<dbReference type="Proteomes" id="UP001163064">
    <property type="component" value="Unassembled WGS sequence"/>
</dbReference>
<comment type="caution">
    <text evidence="7">The sequence shown here is derived from an EMBL/GenBank/DDBJ whole genome shotgun (WGS) entry which is preliminary data.</text>
</comment>
<evidence type="ECO:0000256" key="3">
    <source>
        <dbReference type="ARBA" id="ARBA00023002"/>
    </source>
</evidence>
<keyword evidence="1" id="KW-0001">2Fe-2S</keyword>
<dbReference type="PROSITE" id="PS51296">
    <property type="entry name" value="RIESKE"/>
    <property type="match status" value="1"/>
</dbReference>
<dbReference type="CDD" id="cd08878">
    <property type="entry name" value="RHO_alpha_C_DMO-like"/>
    <property type="match status" value="1"/>
</dbReference>
<keyword evidence="2" id="KW-0479">Metal-binding</keyword>
<dbReference type="Pfam" id="PF00355">
    <property type="entry name" value="Rieske"/>
    <property type="match status" value="1"/>
</dbReference>
<dbReference type="InterPro" id="IPR017941">
    <property type="entry name" value="Rieske_2Fe-2S"/>
</dbReference>
<evidence type="ECO:0000313" key="8">
    <source>
        <dbReference type="Proteomes" id="UP001163064"/>
    </source>
</evidence>
<evidence type="ECO:0000256" key="5">
    <source>
        <dbReference type="ARBA" id="ARBA00023014"/>
    </source>
</evidence>
<proteinExistence type="predicted"/>
<keyword evidence="3" id="KW-0560">Oxidoreductase</keyword>
<dbReference type="EMBL" id="JAPHNL010000049">
    <property type="protein sequence ID" value="MCX3059446.1"/>
    <property type="molecule type" value="Genomic_DNA"/>
</dbReference>
<keyword evidence="8" id="KW-1185">Reference proteome</keyword>
<evidence type="ECO:0000259" key="6">
    <source>
        <dbReference type="PROSITE" id="PS51296"/>
    </source>
</evidence>
<accession>A0ABT3TSF7</accession>